<dbReference type="Proteomes" id="UP001341840">
    <property type="component" value="Unassembled WGS sequence"/>
</dbReference>
<evidence type="ECO:0000313" key="2">
    <source>
        <dbReference type="EMBL" id="MED6106245.1"/>
    </source>
</evidence>
<accession>A0ABU6Q355</accession>
<name>A0ABU6Q355_9FABA</name>
<keyword evidence="3" id="KW-1185">Reference proteome</keyword>
<comment type="caution">
    <text evidence="2">The sequence shown here is derived from an EMBL/GenBank/DDBJ whole genome shotgun (WGS) entry which is preliminary data.</text>
</comment>
<organism evidence="2 3">
    <name type="scientific">Stylosanthes scabra</name>
    <dbReference type="NCBI Taxonomy" id="79078"/>
    <lineage>
        <taxon>Eukaryota</taxon>
        <taxon>Viridiplantae</taxon>
        <taxon>Streptophyta</taxon>
        <taxon>Embryophyta</taxon>
        <taxon>Tracheophyta</taxon>
        <taxon>Spermatophyta</taxon>
        <taxon>Magnoliopsida</taxon>
        <taxon>eudicotyledons</taxon>
        <taxon>Gunneridae</taxon>
        <taxon>Pentapetalae</taxon>
        <taxon>rosids</taxon>
        <taxon>fabids</taxon>
        <taxon>Fabales</taxon>
        <taxon>Fabaceae</taxon>
        <taxon>Papilionoideae</taxon>
        <taxon>50 kb inversion clade</taxon>
        <taxon>dalbergioids sensu lato</taxon>
        <taxon>Dalbergieae</taxon>
        <taxon>Pterocarpus clade</taxon>
        <taxon>Stylosanthes</taxon>
    </lineage>
</organism>
<feature type="region of interest" description="Disordered" evidence="1">
    <location>
        <begin position="34"/>
        <end position="75"/>
    </location>
</feature>
<reference evidence="2 3" key="1">
    <citation type="journal article" date="2023" name="Plants (Basel)">
        <title>Bridging the Gap: Combining Genomics and Transcriptomics Approaches to Understand Stylosanthes scabra, an Orphan Legume from the Brazilian Caatinga.</title>
        <authorList>
            <person name="Ferreira-Neto J.R.C."/>
            <person name="da Silva M.D."/>
            <person name="Binneck E."/>
            <person name="de Melo N.F."/>
            <person name="da Silva R.H."/>
            <person name="de Melo A.L.T.M."/>
            <person name="Pandolfi V."/>
            <person name="Bustamante F.O."/>
            <person name="Brasileiro-Vidal A.C."/>
            <person name="Benko-Iseppon A.M."/>
        </authorList>
    </citation>
    <scope>NUCLEOTIDE SEQUENCE [LARGE SCALE GENOMIC DNA]</scope>
    <source>
        <tissue evidence="2">Leaves</tissue>
    </source>
</reference>
<dbReference type="EMBL" id="JASCZI010000006">
    <property type="protein sequence ID" value="MED6106245.1"/>
    <property type="molecule type" value="Genomic_DNA"/>
</dbReference>
<feature type="compositionally biased region" description="Basic and acidic residues" evidence="1">
    <location>
        <begin position="66"/>
        <end position="75"/>
    </location>
</feature>
<sequence length="115" mass="12656">MEEDPRNPLILGRLFLATSKALIDVESGELMLRPIHQSPSDPKSYMKIEKGNPVKTAPPDKGPKKKSNEDKGKSIDYGEFIQSSTASHIPYSFVLVGSNNNASSKNVSNHFFDPP</sequence>
<protein>
    <submittedName>
        <fullName evidence="2">Uncharacterized protein</fullName>
    </submittedName>
</protein>
<evidence type="ECO:0000256" key="1">
    <source>
        <dbReference type="SAM" id="MobiDB-lite"/>
    </source>
</evidence>
<gene>
    <name evidence="2" type="ORF">PIB30_003204</name>
</gene>
<proteinExistence type="predicted"/>
<evidence type="ECO:0000313" key="3">
    <source>
        <dbReference type="Proteomes" id="UP001341840"/>
    </source>
</evidence>